<dbReference type="Pfam" id="PF13424">
    <property type="entry name" value="TPR_12"/>
    <property type="match status" value="1"/>
</dbReference>
<dbReference type="SMART" id="SM00028">
    <property type="entry name" value="TPR"/>
    <property type="match status" value="3"/>
</dbReference>
<keyword evidence="1" id="KW-0677">Repeat</keyword>
<feature type="repeat" description="TPR" evidence="2">
    <location>
        <begin position="786"/>
        <end position="819"/>
    </location>
</feature>
<dbReference type="PROSITE" id="PS50005">
    <property type="entry name" value="TPR"/>
    <property type="match status" value="1"/>
</dbReference>
<dbReference type="InterPro" id="IPR007111">
    <property type="entry name" value="NACHT_NTPase"/>
</dbReference>
<proteinExistence type="predicted"/>
<dbReference type="Gene3D" id="1.25.40.10">
    <property type="entry name" value="Tetratricopeptide repeat domain"/>
    <property type="match status" value="2"/>
</dbReference>
<feature type="domain" description="DUF4062" evidence="4">
    <location>
        <begin position="79"/>
        <end position="167"/>
    </location>
</feature>
<dbReference type="InterPro" id="IPR051191">
    <property type="entry name" value="DCAF12"/>
</dbReference>
<organism evidence="5 6">
    <name type="scientific">Tegillarca granosa</name>
    <name type="common">Malaysian cockle</name>
    <name type="synonym">Anadara granosa</name>
    <dbReference type="NCBI Taxonomy" id="220873"/>
    <lineage>
        <taxon>Eukaryota</taxon>
        <taxon>Metazoa</taxon>
        <taxon>Spiralia</taxon>
        <taxon>Lophotrochozoa</taxon>
        <taxon>Mollusca</taxon>
        <taxon>Bivalvia</taxon>
        <taxon>Autobranchia</taxon>
        <taxon>Pteriomorphia</taxon>
        <taxon>Arcoida</taxon>
        <taxon>Arcoidea</taxon>
        <taxon>Arcidae</taxon>
        <taxon>Tegillarca</taxon>
    </lineage>
</organism>
<dbReference type="PANTHER" id="PTHR19860">
    <property type="entry name" value="DDB1- AND CUL4-ASSOCIATED FACTOR 12-RELATED"/>
    <property type="match status" value="1"/>
</dbReference>
<dbReference type="Gene3D" id="3.40.50.300">
    <property type="entry name" value="P-loop containing nucleotide triphosphate hydrolases"/>
    <property type="match status" value="1"/>
</dbReference>
<dbReference type="Pfam" id="PF13271">
    <property type="entry name" value="DUF4062"/>
    <property type="match status" value="1"/>
</dbReference>
<dbReference type="InterPro" id="IPR025139">
    <property type="entry name" value="DUF4062"/>
</dbReference>
<evidence type="ECO:0000256" key="2">
    <source>
        <dbReference type="PROSITE-ProRule" id="PRU00339"/>
    </source>
</evidence>
<name>A0ABQ9EHN7_TEGGR</name>
<evidence type="ECO:0000259" key="4">
    <source>
        <dbReference type="Pfam" id="PF13271"/>
    </source>
</evidence>
<protein>
    <recommendedName>
        <fullName evidence="7">DUF4062 domain-containing protein</fullName>
    </recommendedName>
</protein>
<evidence type="ECO:0000256" key="1">
    <source>
        <dbReference type="ARBA" id="ARBA00022737"/>
    </source>
</evidence>
<keyword evidence="6" id="KW-1185">Reference proteome</keyword>
<dbReference type="PANTHER" id="PTHR19860:SF40">
    <property type="entry name" value="WD40 REPEAT-CONTAINING PROTEIN"/>
    <property type="match status" value="1"/>
</dbReference>
<dbReference type="SUPFAM" id="SSF48452">
    <property type="entry name" value="TPR-like"/>
    <property type="match status" value="1"/>
</dbReference>
<sequence>MYTLKAKSGHIIRSYRKKCILSGEKYTTTYCATIKFSHNVTLTNAADTAKITSRAKRPGTLLKTIVQAEIMLKDPRTCRIFFSSPFSGMEGEREELTRKYLPQIQHLCNSKGIQLVAVDMRWGITTEMTASGQVIRICLRELDRSDLFVGFYGQRYGWHGADDKALQENFDNAVDIYPWLDSVRDRSVTEIEFLHGHLNNVGEIPAVICFRSKSLGVLMDYETPSKGAEFMFNAIWKHLNQVLLADNNDVKKSKHIPSSYLVIGEPGSGKSAMLCTWISGIQQNTDYRHIAMVYHFVGYAEDSVDPRSILNRLCDEFGYQVDVIEGKDLKEQNVENKQEETTTKDDKDNIQHLIQRLLTLMEKLIYVGKLPVIIIDGVDKIVKKTKTEKPLYWLPPDISTKAAVILSTKSEDKESINELQTERNFKVIEILPMDANTKKEFIVEMIVFGYFRLLDKKIDSLISSNKVEELFQKVLQRLEDDYNVKEYSENLVEQVMCCIYLSHRGISETELREIFNIPSSLWSPLYFAIEKYIIDQSGLIQKHYLKKLIDYFEEARKKFPPVLKSSSSIVERVTYELPWLWLQYGDKKELANTLADAQINDILCFQCLYVLLDLWKATGLSWEEIADKLLKSFEMKIVDLYLFFEEHGILKLNSPGLFMKDYFNNVMSLFEKVGHFKPQEKIILRYIKLLKENESNGFLKDSRVINKAEYRLACLYTNYGNYEESFRLHQKILEKRKELCEESNDDKDIEDLGTSYHGLGVTCLYIEDYDKIEEELNYGHLPPEIGEGISNIGLCYRRLGQLDNAEKYYYRSLEIKKKSVGSDNISCAVSLVNLSVLEQQRGNTEKALEYIDEALRIYKLAEVLENSREYLQAKENKILFLNQFLVFKNKQCQNVVNQYSLSLSLKIMINFMRNVAKGWAKMLLDMVEEGMKDMVEEGVK</sequence>
<dbReference type="InterPro" id="IPR027417">
    <property type="entry name" value="P-loop_NTPase"/>
</dbReference>
<evidence type="ECO:0000259" key="3">
    <source>
        <dbReference type="Pfam" id="PF05729"/>
    </source>
</evidence>
<reference evidence="5 6" key="1">
    <citation type="submission" date="2022-12" db="EMBL/GenBank/DDBJ databases">
        <title>Chromosome-level genome of Tegillarca granosa.</title>
        <authorList>
            <person name="Kim J."/>
        </authorList>
    </citation>
    <scope>NUCLEOTIDE SEQUENCE [LARGE SCALE GENOMIC DNA]</scope>
    <source>
        <strain evidence="5">Teg-2019</strain>
        <tissue evidence="5">Adductor muscle</tissue>
    </source>
</reference>
<dbReference type="InterPro" id="IPR019734">
    <property type="entry name" value="TPR_rpt"/>
</dbReference>
<evidence type="ECO:0000313" key="6">
    <source>
        <dbReference type="Proteomes" id="UP001217089"/>
    </source>
</evidence>
<dbReference type="Pfam" id="PF05729">
    <property type="entry name" value="NACHT"/>
    <property type="match status" value="1"/>
</dbReference>
<accession>A0ABQ9EHN7</accession>
<comment type="caution">
    <text evidence="5">The sequence shown here is derived from an EMBL/GenBank/DDBJ whole genome shotgun (WGS) entry which is preliminary data.</text>
</comment>
<evidence type="ECO:0008006" key="7">
    <source>
        <dbReference type="Google" id="ProtNLM"/>
    </source>
</evidence>
<evidence type="ECO:0000313" key="5">
    <source>
        <dbReference type="EMBL" id="KAJ8303087.1"/>
    </source>
</evidence>
<dbReference type="InterPro" id="IPR011990">
    <property type="entry name" value="TPR-like_helical_dom_sf"/>
</dbReference>
<feature type="domain" description="NACHT" evidence="3">
    <location>
        <begin position="261"/>
        <end position="445"/>
    </location>
</feature>
<dbReference type="SUPFAM" id="SSF52540">
    <property type="entry name" value="P-loop containing nucleoside triphosphate hydrolases"/>
    <property type="match status" value="1"/>
</dbReference>
<dbReference type="Proteomes" id="UP001217089">
    <property type="component" value="Unassembled WGS sequence"/>
</dbReference>
<dbReference type="Pfam" id="PF13374">
    <property type="entry name" value="TPR_10"/>
    <property type="match status" value="1"/>
</dbReference>
<dbReference type="EMBL" id="JARBDR010000917">
    <property type="protein sequence ID" value="KAJ8303087.1"/>
    <property type="molecule type" value="Genomic_DNA"/>
</dbReference>
<gene>
    <name evidence="5" type="ORF">KUTeg_019483</name>
</gene>
<keyword evidence="2" id="KW-0802">TPR repeat</keyword>